<organism evidence="4 5">
    <name type="scientific">Saccharomonospora xinjiangensis XJ-54</name>
    <dbReference type="NCBI Taxonomy" id="882086"/>
    <lineage>
        <taxon>Bacteria</taxon>
        <taxon>Bacillati</taxon>
        <taxon>Actinomycetota</taxon>
        <taxon>Actinomycetes</taxon>
        <taxon>Pseudonocardiales</taxon>
        <taxon>Pseudonocardiaceae</taxon>
        <taxon>Saccharomonospora</taxon>
    </lineage>
</organism>
<dbReference type="EMBL" id="JH636049">
    <property type="protein sequence ID" value="EID55006.1"/>
    <property type="molecule type" value="Genomic_DNA"/>
</dbReference>
<proteinExistence type="predicted"/>
<evidence type="ECO:0000256" key="1">
    <source>
        <dbReference type="SAM" id="MobiDB-lite"/>
    </source>
</evidence>
<reference evidence="4 5" key="1">
    <citation type="submission" date="2012-01" db="EMBL/GenBank/DDBJ databases">
        <title>Improved High-Quality Draft sequence of Saccharomonospora xinjiangensis XJ-54.</title>
        <authorList>
            <consortium name="US DOE Joint Genome Institute"/>
            <person name="Lucas S."/>
            <person name="Han J."/>
            <person name="Lapidus A."/>
            <person name="Cheng J.-F."/>
            <person name="Goodwin L."/>
            <person name="Pitluck S."/>
            <person name="Peters L."/>
            <person name="Mikhailova N."/>
            <person name="Teshima H."/>
            <person name="Detter J.C."/>
            <person name="Han C."/>
            <person name="Tapia R."/>
            <person name="Land M."/>
            <person name="Hauser L."/>
            <person name="Kyrpides N."/>
            <person name="Ivanova N."/>
            <person name="Pagani I."/>
            <person name="Brambilla E.-M."/>
            <person name="Klenk H.-P."/>
            <person name="Woyke T."/>
        </authorList>
    </citation>
    <scope>NUCLEOTIDE SEQUENCE [LARGE SCALE GENOMIC DNA]</scope>
    <source>
        <strain evidence="4 5">XJ-54</strain>
    </source>
</reference>
<dbReference type="InterPro" id="IPR011055">
    <property type="entry name" value="Dup_hybrid_motif"/>
</dbReference>
<dbReference type="AlphaFoldDB" id="I0V4F3"/>
<evidence type="ECO:0000259" key="3">
    <source>
        <dbReference type="Pfam" id="PF01551"/>
    </source>
</evidence>
<dbReference type="CDD" id="cd12797">
    <property type="entry name" value="M23_peptidase"/>
    <property type="match status" value="1"/>
</dbReference>
<accession>I0V4F3</accession>
<evidence type="ECO:0000313" key="5">
    <source>
        <dbReference type="Proteomes" id="UP000004691"/>
    </source>
</evidence>
<dbReference type="RefSeq" id="WP_006239152.1">
    <property type="nucleotide sequence ID" value="NZ_JH636049.1"/>
</dbReference>
<dbReference type="InterPro" id="IPR050570">
    <property type="entry name" value="Cell_wall_metabolism_enzyme"/>
</dbReference>
<keyword evidence="2" id="KW-0732">Signal</keyword>
<feature type="compositionally biased region" description="Pro residues" evidence="1">
    <location>
        <begin position="230"/>
        <end position="239"/>
    </location>
</feature>
<feature type="region of interest" description="Disordered" evidence="1">
    <location>
        <begin position="68"/>
        <end position="96"/>
    </location>
</feature>
<dbReference type="Gene3D" id="2.70.70.10">
    <property type="entry name" value="Glucose Permease (Domain IIA)"/>
    <property type="match status" value="1"/>
</dbReference>
<gene>
    <name evidence="4" type="ORF">SacxiDRAFT_2787</name>
</gene>
<dbReference type="GO" id="GO:0004222">
    <property type="term" value="F:metalloendopeptidase activity"/>
    <property type="evidence" value="ECO:0007669"/>
    <property type="project" value="TreeGrafter"/>
</dbReference>
<keyword evidence="5" id="KW-1185">Reference proteome</keyword>
<dbReference type="Proteomes" id="UP000004691">
    <property type="component" value="Unassembled WGS sequence"/>
</dbReference>
<dbReference type="STRING" id="882086.SacxiDRAFT_2787"/>
<dbReference type="HOGENOM" id="CLU_029425_3_5_11"/>
<evidence type="ECO:0000256" key="2">
    <source>
        <dbReference type="SAM" id="SignalP"/>
    </source>
</evidence>
<dbReference type="PANTHER" id="PTHR21666">
    <property type="entry name" value="PEPTIDASE-RELATED"/>
    <property type="match status" value="1"/>
</dbReference>
<dbReference type="SUPFAM" id="SSF51261">
    <property type="entry name" value="Duplicated hybrid motif"/>
    <property type="match status" value="1"/>
</dbReference>
<dbReference type="InterPro" id="IPR016047">
    <property type="entry name" value="M23ase_b-sheet_dom"/>
</dbReference>
<dbReference type="eggNOG" id="COG0739">
    <property type="taxonomic scope" value="Bacteria"/>
</dbReference>
<feature type="chain" id="PRO_5003634480" evidence="2">
    <location>
        <begin position="30"/>
        <end position="365"/>
    </location>
</feature>
<feature type="compositionally biased region" description="Low complexity" evidence="1">
    <location>
        <begin position="218"/>
        <end position="229"/>
    </location>
</feature>
<dbReference type="OrthoDB" id="1099523at2"/>
<name>I0V4F3_9PSEU</name>
<dbReference type="PANTHER" id="PTHR21666:SF270">
    <property type="entry name" value="MUREIN HYDROLASE ACTIVATOR ENVC"/>
    <property type="match status" value="1"/>
</dbReference>
<sequence>MRARHVRRAAPIALLASLTLISTPGVSFAEPAETATQQIQLNPAAAQQDEKPLGEQIASAEKALEKVKKQAADAKKRLDNTTSQHDKAKKATEDARGSLVKARATVAKAEAQLRKAQQRVDEQSSGFSFAGVVNSLMGFLGSDVTDSMSQDVDAKRDAADDAGKRVEKAEREQTKAERAKLNAEKAHKQAAAKQDEKQSELDKLHERKKAEEAEKQAAEAPADGGAAAPAAPPPPPPAPGVVKPAEGTFTSGYGARWGTTHYGVDIANAIGTPIHSLMSGTVISSGPASGFGLWVRVQHDNGLITVYGHINESLVSVGQRVEAGQQIATMGNRGQSTGPHLHFEIIENGVKIDPLPWLQANGITL</sequence>
<feature type="signal peptide" evidence="2">
    <location>
        <begin position="1"/>
        <end position="29"/>
    </location>
</feature>
<protein>
    <submittedName>
        <fullName evidence="4">Metalloendopeptidase-like membrane protein</fullName>
    </submittedName>
</protein>
<feature type="compositionally biased region" description="Basic and acidic residues" evidence="1">
    <location>
        <begin position="152"/>
        <end position="217"/>
    </location>
</feature>
<feature type="region of interest" description="Disordered" evidence="1">
    <location>
        <begin position="146"/>
        <end position="246"/>
    </location>
</feature>
<feature type="domain" description="M23ase beta-sheet core" evidence="3">
    <location>
        <begin position="260"/>
        <end position="354"/>
    </location>
</feature>
<evidence type="ECO:0000313" key="4">
    <source>
        <dbReference type="EMBL" id="EID55006.1"/>
    </source>
</evidence>
<dbReference type="Pfam" id="PF01551">
    <property type="entry name" value="Peptidase_M23"/>
    <property type="match status" value="1"/>
</dbReference>